<proteinExistence type="predicted"/>
<dbReference type="PROSITE" id="PS01044">
    <property type="entry name" value="SQUALEN_PHYTOEN_SYN_1"/>
    <property type="match status" value="1"/>
</dbReference>
<dbReference type="GO" id="GO:0004311">
    <property type="term" value="F:geranylgeranyl diphosphate synthase activity"/>
    <property type="evidence" value="ECO:0007669"/>
    <property type="project" value="InterPro"/>
</dbReference>
<protein>
    <recommendedName>
        <fullName evidence="4">Phytoene synthase</fullName>
    </recommendedName>
</protein>
<evidence type="ECO:0000313" key="3">
    <source>
        <dbReference type="Proteomes" id="UP000018851"/>
    </source>
</evidence>
<dbReference type="SFLD" id="SFLDG01018">
    <property type="entry name" value="Squalene/Phytoene_Synthase_Lik"/>
    <property type="match status" value="1"/>
</dbReference>
<evidence type="ECO:0000313" key="2">
    <source>
        <dbReference type="EMBL" id="AHE51962.1"/>
    </source>
</evidence>
<dbReference type="Gene3D" id="1.10.600.10">
    <property type="entry name" value="Farnesyl Diphosphate Synthase"/>
    <property type="match status" value="1"/>
</dbReference>
<dbReference type="HOGENOM" id="CLU_037269_1_0_5"/>
<dbReference type="InterPro" id="IPR002060">
    <property type="entry name" value="Squ/phyt_synthse"/>
</dbReference>
<dbReference type="CDD" id="cd00683">
    <property type="entry name" value="Trans_IPPS_HH"/>
    <property type="match status" value="1"/>
</dbReference>
<dbReference type="InterPro" id="IPR033904">
    <property type="entry name" value="Trans_IPPS_HH"/>
</dbReference>
<sequence length="312" mass="33393">MTARLPARDAIVATAEESIARGSRSFALASRLFDRPTRQRAWLLYAWCRRCDDLADGQDHGHDAEWLSAGDAEARLAEILAKTRAALAGEIVGDPAFDALRIVAAETAMPPALPAEHIAGFALDAAGWRPQTEADLLRYCWHVAGVVGCMMAVVMGVAPADRDTLDRATDLGIAFQLANIARDVAEDHHAGRCYLPVEWLAEAEIDPANLLDRRYRSHVAVLTGRLAAMAERYEASARVGAARLPFRSRWAVLAAAGIYGGIARIVAAEGAGALDHRVTTSGTGKAAAVLRALGEAFSTPPPATREGLWTRP</sequence>
<dbReference type="GO" id="GO:0051996">
    <property type="term" value="F:squalene synthase [NAD(P)H] activity"/>
    <property type="evidence" value="ECO:0007669"/>
    <property type="project" value="InterPro"/>
</dbReference>
<dbReference type="AlphaFoldDB" id="W0A662"/>
<dbReference type="InterPro" id="IPR008949">
    <property type="entry name" value="Isoprenoid_synthase_dom_sf"/>
</dbReference>
<dbReference type="PROSITE" id="PS01045">
    <property type="entry name" value="SQUALEN_PHYTOEN_SYN_2"/>
    <property type="match status" value="1"/>
</dbReference>
<dbReference type="InterPro" id="IPR044843">
    <property type="entry name" value="Trans_IPPS_bact-type"/>
</dbReference>
<dbReference type="Pfam" id="PF00494">
    <property type="entry name" value="SQS_PSY"/>
    <property type="match status" value="1"/>
</dbReference>
<dbReference type="SUPFAM" id="SSF48576">
    <property type="entry name" value="Terpenoid synthases"/>
    <property type="match status" value="1"/>
</dbReference>
<dbReference type="SFLD" id="SFLDG01212">
    <property type="entry name" value="Phytoene_synthase_like"/>
    <property type="match status" value="1"/>
</dbReference>
<gene>
    <name evidence="2" type="ORF">NX02_00980</name>
</gene>
<accession>W0A662</accession>
<dbReference type="InterPro" id="IPR019845">
    <property type="entry name" value="Squalene/phytoene_synthase_CS"/>
</dbReference>
<dbReference type="RefSeq" id="WP_025290343.1">
    <property type="nucleotide sequence ID" value="NZ_CP006644.1"/>
</dbReference>
<dbReference type="STRING" id="1123269.NX02_00980"/>
<dbReference type="PANTHER" id="PTHR31480">
    <property type="entry name" value="BIFUNCTIONAL LYCOPENE CYCLASE/PHYTOENE SYNTHASE"/>
    <property type="match status" value="1"/>
</dbReference>
<dbReference type="eggNOG" id="COG1562">
    <property type="taxonomic scope" value="Bacteria"/>
</dbReference>
<organism evidence="2 3">
    <name type="scientific">Sphingomonas sanxanigenens DSM 19645 = NX02</name>
    <dbReference type="NCBI Taxonomy" id="1123269"/>
    <lineage>
        <taxon>Bacteria</taxon>
        <taxon>Pseudomonadati</taxon>
        <taxon>Pseudomonadota</taxon>
        <taxon>Alphaproteobacteria</taxon>
        <taxon>Sphingomonadales</taxon>
        <taxon>Sphingomonadaceae</taxon>
        <taxon>Sphingomonas</taxon>
    </lineage>
</organism>
<dbReference type="PATRIC" id="fig|1123269.5.peg.196"/>
<dbReference type="GO" id="GO:0016117">
    <property type="term" value="P:carotenoid biosynthetic process"/>
    <property type="evidence" value="ECO:0007669"/>
    <property type="project" value="UniProtKB-ARBA"/>
</dbReference>
<dbReference type="OrthoDB" id="9807580at2"/>
<dbReference type="SFLD" id="SFLDS00005">
    <property type="entry name" value="Isoprenoid_Synthase_Type_I"/>
    <property type="match status" value="1"/>
</dbReference>
<dbReference type="EMBL" id="CP006644">
    <property type="protein sequence ID" value="AHE51962.1"/>
    <property type="molecule type" value="Genomic_DNA"/>
</dbReference>
<evidence type="ECO:0008006" key="4">
    <source>
        <dbReference type="Google" id="ProtNLM"/>
    </source>
</evidence>
<dbReference type="KEGG" id="ssan:NX02_00980"/>
<reference evidence="2 3" key="1">
    <citation type="submission" date="2013-07" db="EMBL/GenBank/DDBJ databases">
        <title>Completed genome of Sphingomonas sanxanigenens NX02.</title>
        <authorList>
            <person name="Ma T."/>
            <person name="Huang H."/>
            <person name="Wu M."/>
            <person name="Li X."/>
            <person name="Li G."/>
        </authorList>
    </citation>
    <scope>NUCLEOTIDE SEQUENCE [LARGE SCALE GENOMIC DNA]</scope>
    <source>
        <strain evidence="2 3">NX02</strain>
    </source>
</reference>
<evidence type="ECO:0000256" key="1">
    <source>
        <dbReference type="ARBA" id="ARBA00022679"/>
    </source>
</evidence>
<keyword evidence="3" id="KW-1185">Reference proteome</keyword>
<dbReference type="Proteomes" id="UP000018851">
    <property type="component" value="Chromosome"/>
</dbReference>
<name>W0A662_9SPHN</name>
<keyword evidence="1" id="KW-0808">Transferase</keyword>